<dbReference type="FunCoup" id="Q9XX83">
    <property type="interactions" value="1"/>
</dbReference>
<dbReference type="OMA" id="YSACFDE"/>
<sequence length="325" mass="37631">MYNIDFAEPLWMVNYYHFIGISSLIGNIFGIYLLIYQTKELGEFRYYLLLFQVVCTATDLNLTTFMKFLPYYPINALGTIGYCSQWFNMPTHYCMLVCLILTYYESECLALCFFQKHQKIASVIAVHVFPVYAKIIGALIFLAFPVYPMIAMQILDVGPEKQLEYIKRDFPDYYAGFSTVPHFAIYLDSPLLYSVYSVVLLTMGTIFASLVFVNTDLIRLMVRLKPQISPQNYQKHVEAIQSLIVQMLVAGLCALPLFGVAFILAFQLKNGQFIGRIMFVLWTCHSTINMISLFIFFPPYRRYLFKKLRINRRSLFQVAASSVMT</sequence>
<dbReference type="InterPro" id="IPR019429">
    <property type="entry name" value="7TM_GPCR_serpentine_rcpt_Sri"/>
</dbReference>
<accession>Q9XX83</accession>
<dbReference type="InParanoid" id="Q9XX83"/>
<dbReference type="HOGENOM" id="CLU_067919_1_0_1"/>
<dbReference type="Proteomes" id="UP000001940">
    <property type="component" value="Chromosome V"/>
</dbReference>
<feature type="transmembrane region" description="Helical" evidence="1">
    <location>
        <begin position="195"/>
        <end position="222"/>
    </location>
</feature>
<keyword evidence="1" id="KW-0472">Membrane</keyword>
<dbReference type="Gene3D" id="1.20.1070.10">
    <property type="entry name" value="Rhodopsin 7-helix transmembrane proteins"/>
    <property type="match status" value="1"/>
</dbReference>
<protein>
    <submittedName>
        <fullName evidence="2">Serpentine Receptor, class H</fullName>
    </submittedName>
</protein>
<feature type="transmembrane region" description="Helical" evidence="1">
    <location>
        <begin position="15"/>
        <end position="35"/>
    </location>
</feature>
<feature type="transmembrane region" description="Helical" evidence="1">
    <location>
        <begin position="124"/>
        <end position="147"/>
    </location>
</feature>
<dbReference type="PhylomeDB" id="Q9XX83"/>
<dbReference type="AlphaFoldDB" id="Q9XX83"/>
<dbReference type="PANTHER" id="PTHR45830:SF3">
    <property type="entry name" value="G PROTEIN-COUPLED RECEPTOR-RELATED"/>
    <property type="match status" value="1"/>
</dbReference>
<dbReference type="AGR" id="WB:WBGene00005581"/>
<feature type="transmembrane region" description="Helical" evidence="1">
    <location>
        <begin position="273"/>
        <end position="297"/>
    </location>
</feature>
<dbReference type="OrthoDB" id="5852718at2759"/>
<organism evidence="2 3">
    <name type="scientific">Caenorhabditis elegans</name>
    <dbReference type="NCBI Taxonomy" id="6239"/>
    <lineage>
        <taxon>Eukaryota</taxon>
        <taxon>Metazoa</taxon>
        <taxon>Ecdysozoa</taxon>
        <taxon>Nematoda</taxon>
        <taxon>Chromadorea</taxon>
        <taxon>Rhabditida</taxon>
        <taxon>Rhabditina</taxon>
        <taxon>Rhabditomorpha</taxon>
        <taxon>Rhabditoidea</taxon>
        <taxon>Rhabditidae</taxon>
        <taxon>Peloderinae</taxon>
        <taxon>Caenorhabditis</taxon>
    </lineage>
</organism>
<keyword evidence="2" id="KW-0675">Receptor</keyword>
<name>Q9XX83_CAEEL</name>
<proteinExistence type="predicted"/>
<dbReference type="WormBase" id="Y102A5C.32">
    <property type="protein sequence ID" value="CE20403"/>
    <property type="gene ID" value="WBGene00005581"/>
    <property type="gene designation" value="sri-69"/>
</dbReference>
<feature type="transmembrane region" description="Helical" evidence="1">
    <location>
        <begin position="47"/>
        <end position="66"/>
    </location>
</feature>
<feature type="transmembrane region" description="Helical" evidence="1">
    <location>
        <begin position="86"/>
        <end position="104"/>
    </location>
</feature>
<dbReference type="EMBL" id="BX284605">
    <property type="protein sequence ID" value="CAA20952.1"/>
    <property type="molecule type" value="Genomic_DNA"/>
</dbReference>
<dbReference type="PaxDb" id="6239-Y102A5C.32"/>
<dbReference type="RefSeq" id="NP_507303.1">
    <property type="nucleotide sequence ID" value="NM_074902.1"/>
</dbReference>
<gene>
    <name evidence="2 4" type="primary">sri-69</name>
    <name evidence="2" type="ORF">CELE_Y102A5C.32</name>
    <name evidence="4" type="ORF">Y102A5C.32</name>
</gene>
<reference evidence="2 3" key="1">
    <citation type="journal article" date="1998" name="Science">
        <title>Genome sequence of the nematode C. elegans: a platform for investigating biology.</title>
        <authorList>
            <consortium name="The C. elegans sequencing consortium"/>
            <person name="Sulson J.E."/>
            <person name="Waterston R."/>
        </authorList>
    </citation>
    <scope>NUCLEOTIDE SEQUENCE [LARGE SCALE GENOMIC DNA]</scope>
    <source>
        <strain evidence="2 3">Bristol N2</strain>
    </source>
</reference>
<keyword evidence="3" id="KW-1185">Reference proteome</keyword>
<keyword evidence="1" id="KW-0812">Transmembrane</keyword>
<dbReference type="KEGG" id="cel:CELE_Y102A5C.32"/>
<feature type="transmembrane region" description="Helical" evidence="1">
    <location>
        <begin position="243"/>
        <end position="267"/>
    </location>
</feature>
<evidence type="ECO:0000313" key="3">
    <source>
        <dbReference type="Proteomes" id="UP000001940"/>
    </source>
</evidence>
<evidence type="ECO:0000313" key="2">
    <source>
        <dbReference type="EMBL" id="CAA20952.1"/>
    </source>
</evidence>
<dbReference type="Pfam" id="PF10327">
    <property type="entry name" value="7TM_GPCR_Sri"/>
    <property type="match status" value="1"/>
</dbReference>
<keyword evidence="1" id="KW-1133">Transmembrane helix</keyword>
<evidence type="ECO:0000313" key="4">
    <source>
        <dbReference type="WormBase" id="Y102A5C.32"/>
    </source>
</evidence>
<dbReference type="GeneID" id="190854"/>
<dbReference type="UCSC" id="Y102A5C.32">
    <property type="organism name" value="c. elegans"/>
</dbReference>
<evidence type="ECO:0000256" key="1">
    <source>
        <dbReference type="SAM" id="Phobius"/>
    </source>
</evidence>
<dbReference type="SUPFAM" id="SSF81321">
    <property type="entry name" value="Family A G protein-coupled receptor-like"/>
    <property type="match status" value="1"/>
</dbReference>
<dbReference type="PANTHER" id="PTHR45830">
    <property type="entry name" value="SERPENTINE RECEPTOR, CLASS I"/>
    <property type="match status" value="1"/>
</dbReference>
<dbReference type="CTD" id="190854"/>
<dbReference type="PIR" id="T26350">
    <property type="entry name" value="T26350"/>
</dbReference>